<comment type="caution">
    <text evidence="2">The sequence shown here is derived from an EMBL/GenBank/DDBJ whole genome shotgun (WGS) entry which is preliminary data.</text>
</comment>
<accession>A0ABQ9EZ76</accession>
<protein>
    <submittedName>
        <fullName evidence="2">Uncharacterized protein</fullName>
    </submittedName>
</protein>
<feature type="region of interest" description="Disordered" evidence="1">
    <location>
        <begin position="1"/>
        <end position="22"/>
    </location>
</feature>
<name>A0ABQ9EZ76_TEGGR</name>
<dbReference type="EMBL" id="JARBDR010000640">
    <property type="protein sequence ID" value="KAJ8310463.1"/>
    <property type="molecule type" value="Genomic_DNA"/>
</dbReference>
<keyword evidence="3" id="KW-1185">Reference proteome</keyword>
<reference evidence="2 3" key="1">
    <citation type="submission" date="2022-12" db="EMBL/GenBank/DDBJ databases">
        <title>Chromosome-level genome of Tegillarca granosa.</title>
        <authorList>
            <person name="Kim J."/>
        </authorList>
    </citation>
    <scope>NUCLEOTIDE SEQUENCE [LARGE SCALE GENOMIC DNA]</scope>
    <source>
        <strain evidence="2">Teg-2019</strain>
        <tissue evidence="2">Adductor muscle</tissue>
    </source>
</reference>
<evidence type="ECO:0000256" key="1">
    <source>
        <dbReference type="SAM" id="MobiDB-lite"/>
    </source>
</evidence>
<evidence type="ECO:0000313" key="2">
    <source>
        <dbReference type="EMBL" id="KAJ8310463.1"/>
    </source>
</evidence>
<gene>
    <name evidence="2" type="ORF">KUTeg_012328</name>
</gene>
<organism evidence="2 3">
    <name type="scientific">Tegillarca granosa</name>
    <name type="common">Malaysian cockle</name>
    <name type="synonym">Anadara granosa</name>
    <dbReference type="NCBI Taxonomy" id="220873"/>
    <lineage>
        <taxon>Eukaryota</taxon>
        <taxon>Metazoa</taxon>
        <taxon>Spiralia</taxon>
        <taxon>Lophotrochozoa</taxon>
        <taxon>Mollusca</taxon>
        <taxon>Bivalvia</taxon>
        <taxon>Autobranchia</taxon>
        <taxon>Pteriomorphia</taxon>
        <taxon>Arcoida</taxon>
        <taxon>Arcoidea</taxon>
        <taxon>Arcidae</taxon>
        <taxon>Tegillarca</taxon>
    </lineage>
</organism>
<evidence type="ECO:0000313" key="3">
    <source>
        <dbReference type="Proteomes" id="UP001217089"/>
    </source>
</evidence>
<sequence length="96" mass="11086">MSAKRRKKDEKPPPATGPGSKIISLPDPVKKYIKPLPDSKYKFLNFSTSNFKSLPVEIYDNEELSLLAVKFNAENNRLKRLTERYRCSGKFTIYQC</sequence>
<proteinExistence type="predicted"/>
<dbReference type="Proteomes" id="UP001217089">
    <property type="component" value="Unassembled WGS sequence"/>
</dbReference>